<feature type="domain" description="MYND-type" evidence="7">
    <location>
        <begin position="148"/>
        <end position="198"/>
    </location>
</feature>
<evidence type="ECO:0000256" key="1">
    <source>
        <dbReference type="ARBA" id="ARBA00022723"/>
    </source>
</evidence>
<keyword evidence="9" id="KW-1185">Reference proteome</keyword>
<name>A0AAN6GFI2_9BASI</name>
<dbReference type="Gene3D" id="2.170.270.10">
    <property type="entry name" value="SET domain"/>
    <property type="match status" value="1"/>
</dbReference>
<feature type="compositionally biased region" description="Polar residues" evidence="5">
    <location>
        <begin position="1"/>
        <end position="17"/>
    </location>
</feature>
<evidence type="ECO:0000256" key="3">
    <source>
        <dbReference type="ARBA" id="ARBA00022833"/>
    </source>
</evidence>
<evidence type="ECO:0000256" key="2">
    <source>
        <dbReference type="ARBA" id="ARBA00022771"/>
    </source>
</evidence>
<evidence type="ECO:0000256" key="4">
    <source>
        <dbReference type="PROSITE-ProRule" id="PRU00134"/>
    </source>
</evidence>
<dbReference type="PROSITE" id="PS50280">
    <property type="entry name" value="SET"/>
    <property type="match status" value="1"/>
</dbReference>
<dbReference type="InterPro" id="IPR050869">
    <property type="entry name" value="H3K4_H4K5_MeTrfase"/>
</dbReference>
<dbReference type="Pfam" id="PF00856">
    <property type="entry name" value="SET"/>
    <property type="match status" value="1"/>
</dbReference>
<comment type="caution">
    <text evidence="8">The sequence shown here is derived from an EMBL/GenBank/DDBJ whole genome shotgun (WGS) entry which is preliminary data.</text>
</comment>
<feature type="domain" description="SET" evidence="6">
    <location>
        <begin position="100"/>
        <end position="411"/>
    </location>
</feature>
<dbReference type="Gene3D" id="1.10.220.160">
    <property type="match status" value="1"/>
</dbReference>
<evidence type="ECO:0000313" key="8">
    <source>
        <dbReference type="EMBL" id="KAK0538766.1"/>
    </source>
</evidence>
<feature type="region of interest" description="Disordered" evidence="5">
    <location>
        <begin position="1"/>
        <end position="71"/>
    </location>
</feature>
<feature type="compositionally biased region" description="Low complexity" evidence="5">
    <location>
        <begin position="18"/>
        <end position="39"/>
    </location>
</feature>
<feature type="compositionally biased region" description="Low complexity" evidence="5">
    <location>
        <begin position="59"/>
        <end position="71"/>
    </location>
</feature>
<evidence type="ECO:0000259" key="6">
    <source>
        <dbReference type="PROSITE" id="PS50280"/>
    </source>
</evidence>
<dbReference type="InterPro" id="IPR002893">
    <property type="entry name" value="Znf_MYND"/>
</dbReference>
<feature type="region of interest" description="Disordered" evidence="5">
    <location>
        <begin position="578"/>
        <end position="606"/>
    </location>
</feature>
<protein>
    <recommendedName>
        <fullName evidence="10">MYND-type domain-containing protein</fullName>
    </recommendedName>
</protein>
<evidence type="ECO:0000256" key="5">
    <source>
        <dbReference type="SAM" id="MobiDB-lite"/>
    </source>
</evidence>
<evidence type="ECO:0000313" key="9">
    <source>
        <dbReference type="Proteomes" id="UP001176521"/>
    </source>
</evidence>
<keyword evidence="3" id="KW-0862">Zinc</keyword>
<dbReference type="InterPro" id="IPR001214">
    <property type="entry name" value="SET_dom"/>
</dbReference>
<dbReference type="CDD" id="cd20071">
    <property type="entry name" value="SET_SMYD"/>
    <property type="match status" value="1"/>
</dbReference>
<dbReference type="PANTHER" id="PTHR12197:SF251">
    <property type="entry name" value="EG:BACR7C10.4 PROTEIN"/>
    <property type="match status" value="1"/>
</dbReference>
<gene>
    <name evidence="8" type="ORF">OC842_001185</name>
</gene>
<dbReference type="Gene3D" id="6.10.140.2220">
    <property type="match status" value="1"/>
</dbReference>
<sequence>MSSFQQLKASRAARTQGTVAKASSSSSSSSSVSTSKTAVPSDVPETESPSQPAHTTPLPGEASTSTSTATPEAAVEVTGNAFGSAAQDEVVAAELGRLNADLELAQYAGKGRGLRLKADRPPCQPGQELISAEPFACSLSSQCLDAFCQTCFHSLLPYEPHQARPSPVKKLRCSSCKIIHYCSPACQKRDWAVHKLECKALKAFGEHSEYVRNQAGPSPSKDVGALTKSFQSLSPYEQGQARKTQPRGVPEMTVRLAARLIWQRKVKCEEWWTLVTSLCAHRHKEVTPYERQLGTSTVELVHYLLCASVSPAELPTTDSSAFLGALGFDSTRPLLNLLASIQNNGVTLTTPDLSPIGISLQAHIALANHSCLPNAVILSTPRTSGEDQNKILRLIALKKIDAGEEILASYCDLSDSRPVRQKHLQESYHFLCGCLASCKAVTETVPALLKTQIESSRKVLEAVQSLQSPEVVWLKASKVLPALLRLFPSSTFPAHALLNEAMTALMAMSRRAESRGTPAAEVFESDCLDEAARAGLLLAASVQAGDGYCFAQGNPYRANMIAMTGMVLVDAAHAVGGANPDASSSSSEARIGGNVGDTGDGDGVGEEEVDASTIAALRNGIGFHSVLREFTPALPPLGSFRDAEDEFRERRMYAGRRVALGAQLLRQAHAELELAFGKGEGGGPLGRLVLERLHQVMTELEAAGAPI</sequence>
<dbReference type="SUPFAM" id="SSF82199">
    <property type="entry name" value="SET domain"/>
    <property type="match status" value="1"/>
</dbReference>
<reference evidence="8" key="1">
    <citation type="journal article" date="2023" name="PhytoFront">
        <title>Draft Genome Resources of Seven Strains of Tilletia horrida, Causal Agent of Kernel Smut of Rice.</title>
        <authorList>
            <person name="Khanal S."/>
            <person name="Antony Babu S."/>
            <person name="Zhou X.G."/>
        </authorList>
    </citation>
    <scope>NUCLEOTIDE SEQUENCE</scope>
    <source>
        <strain evidence="8">TX3</strain>
    </source>
</reference>
<dbReference type="SUPFAM" id="SSF144232">
    <property type="entry name" value="HIT/MYND zinc finger-like"/>
    <property type="match status" value="1"/>
</dbReference>
<dbReference type="InterPro" id="IPR046341">
    <property type="entry name" value="SET_dom_sf"/>
</dbReference>
<evidence type="ECO:0008006" key="10">
    <source>
        <dbReference type="Google" id="ProtNLM"/>
    </source>
</evidence>
<dbReference type="Pfam" id="PF01753">
    <property type="entry name" value="zf-MYND"/>
    <property type="match status" value="1"/>
</dbReference>
<keyword evidence="1" id="KW-0479">Metal-binding</keyword>
<dbReference type="GO" id="GO:0005634">
    <property type="term" value="C:nucleus"/>
    <property type="evidence" value="ECO:0007669"/>
    <property type="project" value="TreeGrafter"/>
</dbReference>
<dbReference type="PANTHER" id="PTHR12197">
    <property type="entry name" value="HISTONE-LYSINE N-METHYLTRANSFERASE SMYD"/>
    <property type="match status" value="1"/>
</dbReference>
<organism evidence="8 9">
    <name type="scientific">Tilletia horrida</name>
    <dbReference type="NCBI Taxonomy" id="155126"/>
    <lineage>
        <taxon>Eukaryota</taxon>
        <taxon>Fungi</taxon>
        <taxon>Dikarya</taxon>
        <taxon>Basidiomycota</taxon>
        <taxon>Ustilaginomycotina</taxon>
        <taxon>Exobasidiomycetes</taxon>
        <taxon>Tilletiales</taxon>
        <taxon>Tilletiaceae</taxon>
        <taxon>Tilletia</taxon>
    </lineage>
</organism>
<proteinExistence type="predicted"/>
<accession>A0AAN6GFI2</accession>
<evidence type="ECO:0000259" key="7">
    <source>
        <dbReference type="PROSITE" id="PS50865"/>
    </source>
</evidence>
<dbReference type="EMBL" id="JAPDMQ010000040">
    <property type="protein sequence ID" value="KAK0538766.1"/>
    <property type="molecule type" value="Genomic_DNA"/>
</dbReference>
<dbReference type="GO" id="GO:0008270">
    <property type="term" value="F:zinc ion binding"/>
    <property type="evidence" value="ECO:0007669"/>
    <property type="project" value="UniProtKB-KW"/>
</dbReference>
<dbReference type="PROSITE" id="PS50865">
    <property type="entry name" value="ZF_MYND_2"/>
    <property type="match status" value="1"/>
</dbReference>
<dbReference type="Proteomes" id="UP001176521">
    <property type="component" value="Unassembled WGS sequence"/>
</dbReference>
<dbReference type="AlphaFoldDB" id="A0AAN6GFI2"/>
<keyword evidence="2 4" id="KW-0863">Zinc-finger</keyword>